<dbReference type="InterPro" id="IPR001310">
    <property type="entry name" value="Histidine_triad_HIT"/>
</dbReference>
<dbReference type="RefSeq" id="WP_268043062.1">
    <property type="nucleotide sequence ID" value="NZ_CP104064.1"/>
</dbReference>
<evidence type="ECO:0000256" key="1">
    <source>
        <dbReference type="PROSITE-ProRule" id="PRU00464"/>
    </source>
</evidence>
<feature type="domain" description="HIT" evidence="2">
    <location>
        <begin position="5"/>
        <end position="114"/>
    </location>
</feature>
<dbReference type="SUPFAM" id="SSF54197">
    <property type="entry name" value="HIT-like"/>
    <property type="match status" value="1"/>
</dbReference>
<dbReference type="InterPro" id="IPR011146">
    <property type="entry name" value="HIT-like"/>
</dbReference>
<proteinExistence type="predicted"/>
<dbReference type="CDD" id="cd01276">
    <property type="entry name" value="PKCI_related"/>
    <property type="match status" value="1"/>
</dbReference>
<feature type="short sequence motif" description="Histidine triad motif" evidence="1">
    <location>
        <begin position="98"/>
        <end position="102"/>
    </location>
</feature>
<reference evidence="3" key="1">
    <citation type="submission" date="2022-08" db="EMBL/GenBank/DDBJ databases">
        <title>Alicyclobacillus dauci DSM2870, complete genome.</title>
        <authorList>
            <person name="Wang Q."/>
            <person name="Cai R."/>
            <person name="Wang Z."/>
        </authorList>
    </citation>
    <scope>NUCLEOTIDE SEQUENCE</scope>
    <source>
        <strain evidence="3">DSM 28700</strain>
    </source>
</reference>
<name>A0ABY6Z1C9_9BACL</name>
<sequence>MADCLFCKLVSGEIPSDKVYEDDEVLAFRDIRPQTPVHVLVIPKKHIQSAQTVTAEDAGLIGRLHSVIPQVAETLGVAKDGYRVVTNIGLHGQQTVPHLHYHILGGRQLGWPPG</sequence>
<evidence type="ECO:0000313" key="3">
    <source>
        <dbReference type="EMBL" id="WAH35780.1"/>
    </source>
</evidence>
<dbReference type="PANTHER" id="PTHR23089">
    <property type="entry name" value="HISTIDINE TRIAD HIT PROTEIN"/>
    <property type="match status" value="1"/>
</dbReference>
<dbReference type="EMBL" id="CP104064">
    <property type="protein sequence ID" value="WAH35780.1"/>
    <property type="molecule type" value="Genomic_DNA"/>
</dbReference>
<dbReference type="InterPro" id="IPR036265">
    <property type="entry name" value="HIT-like_sf"/>
</dbReference>
<gene>
    <name evidence="3" type="ORF">NZD86_16095</name>
</gene>
<dbReference type="Gene3D" id="3.30.428.10">
    <property type="entry name" value="HIT-like"/>
    <property type="match status" value="1"/>
</dbReference>
<accession>A0ABY6Z1C9</accession>
<dbReference type="PROSITE" id="PS51084">
    <property type="entry name" value="HIT_2"/>
    <property type="match status" value="1"/>
</dbReference>
<evidence type="ECO:0000259" key="2">
    <source>
        <dbReference type="PROSITE" id="PS51084"/>
    </source>
</evidence>
<dbReference type="Proteomes" id="UP001164803">
    <property type="component" value="Chromosome"/>
</dbReference>
<keyword evidence="4" id="KW-1185">Reference proteome</keyword>
<organism evidence="3 4">
    <name type="scientific">Alicyclobacillus dauci</name>
    <dbReference type="NCBI Taxonomy" id="1475485"/>
    <lineage>
        <taxon>Bacteria</taxon>
        <taxon>Bacillati</taxon>
        <taxon>Bacillota</taxon>
        <taxon>Bacilli</taxon>
        <taxon>Bacillales</taxon>
        <taxon>Alicyclobacillaceae</taxon>
        <taxon>Alicyclobacillus</taxon>
    </lineage>
</organism>
<dbReference type="Pfam" id="PF01230">
    <property type="entry name" value="HIT"/>
    <property type="match status" value="1"/>
</dbReference>
<evidence type="ECO:0000313" key="4">
    <source>
        <dbReference type="Proteomes" id="UP001164803"/>
    </source>
</evidence>
<protein>
    <submittedName>
        <fullName evidence="3">Histidine triad nucleotide-binding protein</fullName>
    </submittedName>
</protein>
<dbReference type="PRINTS" id="PR00332">
    <property type="entry name" value="HISTRIAD"/>
</dbReference>